<feature type="transmembrane region" description="Helical" evidence="1">
    <location>
        <begin position="34"/>
        <end position="53"/>
    </location>
</feature>
<protein>
    <submittedName>
        <fullName evidence="2">Uncharacterized protein</fullName>
    </submittedName>
</protein>
<evidence type="ECO:0000313" key="3">
    <source>
        <dbReference type="Proteomes" id="UP000004926"/>
    </source>
</evidence>
<dbReference type="Proteomes" id="UP000004926">
    <property type="component" value="Chromosome"/>
</dbReference>
<keyword evidence="3" id="KW-1185">Reference proteome</keyword>
<dbReference type="EMBL" id="CM001439">
    <property type="protein sequence ID" value="EHR52148.1"/>
    <property type="molecule type" value="Genomic_DNA"/>
</dbReference>
<gene>
    <name evidence="2" type="ORF">SacmaDRAFT_3950</name>
</gene>
<sequence>MLTLSFLWNWTKITALAVIAVVIEQALITDPWVFIGAVAVTGGVWLLITVGLYREWRTHGTGYRHQVAEWVTDRTDRRTR</sequence>
<dbReference type="OrthoDB" id="3630364at2"/>
<accession>H5X3T0</accession>
<dbReference type="STRING" id="882083.SacmaDRAFT_3950"/>
<keyword evidence="1" id="KW-1133">Transmembrane helix</keyword>
<keyword evidence="1" id="KW-0812">Transmembrane</keyword>
<proteinExistence type="predicted"/>
<evidence type="ECO:0000313" key="2">
    <source>
        <dbReference type="EMBL" id="EHR52148.1"/>
    </source>
</evidence>
<feature type="transmembrane region" description="Helical" evidence="1">
    <location>
        <begin position="7"/>
        <end position="28"/>
    </location>
</feature>
<dbReference type="HOGENOM" id="CLU_2587622_0_0_11"/>
<organism evidence="2 3">
    <name type="scientific">Saccharomonospora marina XMU15</name>
    <dbReference type="NCBI Taxonomy" id="882083"/>
    <lineage>
        <taxon>Bacteria</taxon>
        <taxon>Bacillati</taxon>
        <taxon>Actinomycetota</taxon>
        <taxon>Actinomycetes</taxon>
        <taxon>Pseudonocardiales</taxon>
        <taxon>Pseudonocardiaceae</taxon>
        <taxon>Saccharomonospora</taxon>
    </lineage>
</organism>
<dbReference type="AlphaFoldDB" id="H5X3T0"/>
<keyword evidence="1" id="KW-0472">Membrane</keyword>
<reference evidence="2 3" key="1">
    <citation type="journal article" date="2012" name="Stand. Genomic Sci.">
        <title>Genome sequence of the ocean sediment bacterium Saccharomonospora marina type strain (XMU15(T)).</title>
        <authorList>
            <person name="Klenk H.P."/>
            <person name="Lu M."/>
            <person name="Lucas S."/>
            <person name="Lapidus A."/>
            <person name="Copeland A."/>
            <person name="Pitluck S."/>
            <person name="Goodwin L.A."/>
            <person name="Han C."/>
            <person name="Tapia R."/>
            <person name="Brambilla E.M."/>
            <person name="Potter G."/>
            <person name="Land M."/>
            <person name="Ivanova N."/>
            <person name="Rohde M."/>
            <person name="Goker M."/>
            <person name="Detter J.C."/>
            <person name="Li W.J."/>
            <person name="Kyrpides N.C."/>
            <person name="Woyke T."/>
        </authorList>
    </citation>
    <scope>NUCLEOTIDE SEQUENCE [LARGE SCALE GENOMIC DNA]</scope>
    <source>
        <strain evidence="2 3">XMU15</strain>
    </source>
</reference>
<evidence type="ECO:0000256" key="1">
    <source>
        <dbReference type="SAM" id="Phobius"/>
    </source>
</evidence>
<name>H5X3T0_9PSEU</name>
<dbReference type="RefSeq" id="WP_009155526.1">
    <property type="nucleotide sequence ID" value="NZ_CM001439.1"/>
</dbReference>